<dbReference type="SUPFAM" id="SSF51658">
    <property type="entry name" value="Xylose isomerase-like"/>
    <property type="match status" value="1"/>
</dbReference>
<proteinExistence type="predicted"/>
<evidence type="ECO:0000313" key="2">
    <source>
        <dbReference type="EMBL" id="BCS84836.1"/>
    </source>
</evidence>
<feature type="domain" description="Xylose isomerase-like TIM barrel" evidence="1">
    <location>
        <begin position="48"/>
        <end position="274"/>
    </location>
</feature>
<keyword evidence="2" id="KW-0540">Nuclease</keyword>
<keyword evidence="3" id="KW-1185">Reference proteome</keyword>
<keyword evidence="2" id="KW-0255">Endonuclease</keyword>
<protein>
    <submittedName>
        <fullName evidence="2">Endonuclease</fullName>
    </submittedName>
</protein>
<dbReference type="InterPro" id="IPR036237">
    <property type="entry name" value="Xyl_isomerase-like_sf"/>
</dbReference>
<dbReference type="GO" id="GO:0004519">
    <property type="term" value="F:endonuclease activity"/>
    <property type="evidence" value="ECO:0007669"/>
    <property type="project" value="UniProtKB-KW"/>
</dbReference>
<dbReference type="Proteomes" id="UP001319045">
    <property type="component" value="Chromosome"/>
</dbReference>
<keyword evidence="2" id="KW-0378">Hydrolase</keyword>
<evidence type="ECO:0000259" key="1">
    <source>
        <dbReference type="Pfam" id="PF01261"/>
    </source>
</evidence>
<accession>A0ABM7NWK1</accession>
<organism evidence="2 3">
    <name type="scientific">Prevotella herbatica</name>
    <dbReference type="NCBI Taxonomy" id="2801997"/>
    <lineage>
        <taxon>Bacteria</taxon>
        <taxon>Pseudomonadati</taxon>
        <taxon>Bacteroidota</taxon>
        <taxon>Bacteroidia</taxon>
        <taxon>Bacteroidales</taxon>
        <taxon>Prevotellaceae</taxon>
        <taxon>Prevotella</taxon>
    </lineage>
</organism>
<gene>
    <name evidence="2" type="ORF">prwr041_07290</name>
</gene>
<dbReference type="InterPro" id="IPR013022">
    <property type="entry name" value="Xyl_isomerase-like_TIM-brl"/>
</dbReference>
<name>A0ABM7NWK1_9BACT</name>
<dbReference type="EMBL" id="AP024484">
    <property type="protein sequence ID" value="BCS84836.1"/>
    <property type="molecule type" value="Genomic_DNA"/>
</dbReference>
<dbReference type="Gene3D" id="3.20.20.150">
    <property type="entry name" value="Divalent-metal-dependent TIM barrel enzymes"/>
    <property type="match status" value="1"/>
</dbReference>
<dbReference type="RefSeq" id="WP_207155026.1">
    <property type="nucleotide sequence ID" value="NZ_AP024484.1"/>
</dbReference>
<reference evidence="2 3" key="1">
    <citation type="journal article" date="2022" name="Int. J. Syst. Evol. Microbiol.">
        <title>Prevotella herbatica sp. nov., a plant polysaccharide-decomposing anaerobic bacterium isolated from a methanogenic reactor.</title>
        <authorList>
            <person name="Uek A."/>
            <person name="Tonouchi A."/>
            <person name="Kaku N."/>
            <person name="Ueki K."/>
        </authorList>
    </citation>
    <scope>NUCLEOTIDE SEQUENCE [LARGE SCALE GENOMIC DNA]</scope>
    <source>
        <strain evidence="2 3">WR041</strain>
    </source>
</reference>
<evidence type="ECO:0000313" key="3">
    <source>
        <dbReference type="Proteomes" id="UP001319045"/>
    </source>
</evidence>
<sequence>MAVKSLKLIVLSVILLVPFIKTESQTTPKYRVAVCDWMILKRQKLGEFALARQINADGVEMDMGPLGNRVLFDNRFRNAVDANVFKHTADSLGVEVPSIAMSGFFAQNFITRENYVELLKDCFNTMEIFNSKIAFLPLGGCGNDWKKEGAMHDSLVGRLHVAGEMALKRGVVVAIRTAMDAKYDIKLLKQINSKGVKIYYNFQDAADSQRDICKELKRLGRENIAQIHASNTDSMILRYDNEINLPKIKRTLDRMGWSGWLVVERSRDVKRVKDVKYNFGSNVEYLKDVFLERK</sequence>
<dbReference type="Pfam" id="PF01261">
    <property type="entry name" value="AP_endonuc_2"/>
    <property type="match status" value="1"/>
</dbReference>